<feature type="domain" description="HAMP" evidence="10">
    <location>
        <begin position="310"/>
        <end position="362"/>
    </location>
</feature>
<reference evidence="11" key="1">
    <citation type="journal article" date="2015" name="Nature">
        <title>Complex archaea that bridge the gap between prokaryotes and eukaryotes.</title>
        <authorList>
            <person name="Spang A."/>
            <person name="Saw J.H."/>
            <person name="Jorgensen S.L."/>
            <person name="Zaremba-Niedzwiedzka K."/>
            <person name="Martijn J."/>
            <person name="Lind A.E."/>
            <person name="van Eijk R."/>
            <person name="Schleper C."/>
            <person name="Guy L."/>
            <person name="Ettema T.J."/>
        </authorList>
    </citation>
    <scope>NUCLEOTIDE SEQUENCE</scope>
</reference>
<keyword evidence="9" id="KW-1133">Transmembrane helix</keyword>
<dbReference type="Gene3D" id="3.30.450.20">
    <property type="entry name" value="PAS domain"/>
    <property type="match status" value="1"/>
</dbReference>
<dbReference type="CDD" id="cd18773">
    <property type="entry name" value="PDC1_HK_sensor"/>
    <property type="match status" value="1"/>
</dbReference>
<evidence type="ECO:0000256" key="6">
    <source>
        <dbReference type="ARBA" id="ARBA00022777"/>
    </source>
</evidence>
<comment type="catalytic activity">
    <reaction evidence="1">
        <text>ATP + protein L-histidine = ADP + protein N-phospho-L-histidine.</text>
        <dbReference type="EC" id="2.7.13.3"/>
    </reaction>
</comment>
<organism evidence="11">
    <name type="scientific">marine sediment metagenome</name>
    <dbReference type="NCBI Taxonomy" id="412755"/>
    <lineage>
        <taxon>unclassified sequences</taxon>
        <taxon>metagenomes</taxon>
        <taxon>ecological metagenomes</taxon>
    </lineage>
</organism>
<keyword evidence="5" id="KW-0547">Nucleotide-binding</keyword>
<keyword evidence="8" id="KW-0175">Coiled coil</keyword>
<evidence type="ECO:0000313" key="11">
    <source>
        <dbReference type="EMBL" id="KKM26661.1"/>
    </source>
</evidence>
<keyword evidence="4" id="KW-0808">Transferase</keyword>
<dbReference type="PANTHER" id="PTHR24421:SF10">
    <property type="entry name" value="NITRATE_NITRITE SENSOR PROTEIN NARQ"/>
    <property type="match status" value="1"/>
</dbReference>
<protein>
    <recommendedName>
        <fullName evidence="2">histidine kinase</fullName>
        <ecNumber evidence="2">2.7.13.3</ecNumber>
    </recommendedName>
</protein>
<sequence>MTLSTKIGLSVFLGLLAILGVVGYIGLHAVWQSTDRTMDERLVLARFVAQDVDQDISQRLQQLQQIAPAMAENLEGNRLQPIKDALEELYRYGGPYTLNTFLLDEQARTIWTVPSAPEGTALAYYPNVLESIRGGRPAVSGAISSPAEDGFMVSLSVPVRSAQGDTLGVLGTTFGPASAFLQTLLAPIHLGETGYAQVINERGSVMAESDSGLESSAFQVTAHAEHFSELLEEGQGGVWTCHRCREPEGEGDRRQDVMAFAPLTIAPWGVAIRQDEDEAFAPRNDLQRRFLISGSVALGLALGAALLVGRTLSRPLRQLSLASQRIAAGDLDEPVTVDGRDEIGQLGTAFELMRGRLKQSRQELEEHSEALATLEERERIAREMHDSLSQVLSYIRLTTSAIEEHMAGDDLTAAGDKLKEVRQAARDAYEDVRQGILALRAGDVLEKGLLPTLQEFLDHYRPEAGLAVELAVPDGEAVGLSQAGQVQLLRVIQEALANVRKHALAKTVKIEFSHSDEWLQVSVGSSWRTFSTRFSSTRVPILCRLLAVITTYYQVKESPCQAASSSGVLSLSLERPRTEPPLSWPDLIIFQTASFGMCMTAIQEPFLTILPSRLRSSKSV</sequence>
<feature type="coiled-coil region" evidence="8">
    <location>
        <begin position="350"/>
        <end position="384"/>
    </location>
</feature>
<dbReference type="InterPro" id="IPR011712">
    <property type="entry name" value="Sig_transdc_His_kin_sub3_dim/P"/>
</dbReference>
<proteinExistence type="predicted"/>
<evidence type="ECO:0000256" key="8">
    <source>
        <dbReference type="SAM" id="Coils"/>
    </source>
</evidence>
<feature type="transmembrane region" description="Helical" evidence="9">
    <location>
        <begin position="7"/>
        <end position="31"/>
    </location>
</feature>
<dbReference type="GO" id="GO:0005524">
    <property type="term" value="F:ATP binding"/>
    <property type="evidence" value="ECO:0007669"/>
    <property type="project" value="UniProtKB-KW"/>
</dbReference>
<dbReference type="PANTHER" id="PTHR24421">
    <property type="entry name" value="NITRATE/NITRITE SENSOR PROTEIN NARX-RELATED"/>
    <property type="match status" value="1"/>
</dbReference>
<keyword evidence="7" id="KW-0067">ATP-binding</keyword>
<dbReference type="EC" id="2.7.13.3" evidence="2"/>
<dbReference type="AlphaFoldDB" id="A0A0F9IGF8"/>
<gene>
    <name evidence="11" type="ORF">LCGC14_1582500</name>
</gene>
<name>A0A0F9IGF8_9ZZZZ</name>
<evidence type="ECO:0000259" key="10">
    <source>
        <dbReference type="PROSITE" id="PS50885"/>
    </source>
</evidence>
<accession>A0A0F9IGF8</accession>
<evidence type="ECO:0000256" key="9">
    <source>
        <dbReference type="SAM" id="Phobius"/>
    </source>
</evidence>
<dbReference type="Gene3D" id="3.30.565.10">
    <property type="entry name" value="Histidine kinase-like ATPase, C-terminal domain"/>
    <property type="match status" value="1"/>
</dbReference>
<evidence type="ECO:0000256" key="2">
    <source>
        <dbReference type="ARBA" id="ARBA00012438"/>
    </source>
</evidence>
<dbReference type="InterPro" id="IPR050482">
    <property type="entry name" value="Sensor_HK_TwoCompSys"/>
</dbReference>
<evidence type="ECO:0000256" key="3">
    <source>
        <dbReference type="ARBA" id="ARBA00022553"/>
    </source>
</evidence>
<dbReference type="SMART" id="SM00304">
    <property type="entry name" value="HAMP"/>
    <property type="match status" value="1"/>
</dbReference>
<dbReference type="GO" id="GO:0000155">
    <property type="term" value="F:phosphorelay sensor kinase activity"/>
    <property type="evidence" value="ECO:0007669"/>
    <property type="project" value="InterPro"/>
</dbReference>
<dbReference type="CDD" id="cd06225">
    <property type="entry name" value="HAMP"/>
    <property type="match status" value="1"/>
</dbReference>
<keyword evidence="6" id="KW-0418">Kinase</keyword>
<evidence type="ECO:0000256" key="7">
    <source>
        <dbReference type="ARBA" id="ARBA00022840"/>
    </source>
</evidence>
<dbReference type="InterPro" id="IPR036890">
    <property type="entry name" value="HATPase_C_sf"/>
</dbReference>
<comment type="caution">
    <text evidence="11">The sequence shown here is derived from an EMBL/GenBank/DDBJ whole genome shotgun (WGS) entry which is preliminary data.</text>
</comment>
<dbReference type="CDD" id="cd18774">
    <property type="entry name" value="PDC2_HK_sensor"/>
    <property type="match status" value="1"/>
</dbReference>
<dbReference type="GO" id="GO:0046983">
    <property type="term" value="F:protein dimerization activity"/>
    <property type="evidence" value="ECO:0007669"/>
    <property type="project" value="InterPro"/>
</dbReference>
<dbReference type="InterPro" id="IPR003660">
    <property type="entry name" value="HAMP_dom"/>
</dbReference>
<dbReference type="Pfam" id="PF00672">
    <property type="entry name" value="HAMP"/>
    <property type="match status" value="1"/>
</dbReference>
<dbReference type="Gene3D" id="6.10.340.10">
    <property type="match status" value="1"/>
</dbReference>
<dbReference type="Pfam" id="PF07730">
    <property type="entry name" value="HisKA_3"/>
    <property type="match status" value="1"/>
</dbReference>
<keyword evidence="9" id="KW-0472">Membrane</keyword>
<keyword evidence="9" id="KW-0812">Transmembrane</keyword>
<evidence type="ECO:0000256" key="1">
    <source>
        <dbReference type="ARBA" id="ARBA00000085"/>
    </source>
</evidence>
<evidence type="ECO:0000256" key="5">
    <source>
        <dbReference type="ARBA" id="ARBA00022741"/>
    </source>
</evidence>
<dbReference type="PROSITE" id="PS50885">
    <property type="entry name" value="HAMP"/>
    <property type="match status" value="1"/>
</dbReference>
<feature type="transmembrane region" description="Helical" evidence="9">
    <location>
        <begin position="290"/>
        <end position="309"/>
    </location>
</feature>
<dbReference type="SUPFAM" id="SSF158472">
    <property type="entry name" value="HAMP domain-like"/>
    <property type="match status" value="1"/>
</dbReference>
<evidence type="ECO:0000256" key="4">
    <source>
        <dbReference type="ARBA" id="ARBA00022679"/>
    </source>
</evidence>
<keyword evidence="3" id="KW-0597">Phosphoprotein</keyword>
<dbReference type="EMBL" id="LAZR01012469">
    <property type="protein sequence ID" value="KKM26661.1"/>
    <property type="molecule type" value="Genomic_DNA"/>
</dbReference>
<dbReference type="Gene3D" id="1.20.5.1930">
    <property type="match status" value="1"/>
</dbReference>
<dbReference type="GO" id="GO:0016020">
    <property type="term" value="C:membrane"/>
    <property type="evidence" value="ECO:0007669"/>
    <property type="project" value="InterPro"/>
</dbReference>